<dbReference type="PANTHER" id="PTHR47894:SF1">
    <property type="entry name" value="HTH-TYPE TRANSCRIPTIONAL REGULATOR VQSM"/>
    <property type="match status" value="1"/>
</dbReference>
<dbReference type="GO" id="GO:0005829">
    <property type="term" value="C:cytosol"/>
    <property type="evidence" value="ECO:0007669"/>
    <property type="project" value="TreeGrafter"/>
</dbReference>
<dbReference type="GO" id="GO:0000976">
    <property type="term" value="F:transcription cis-regulatory region binding"/>
    <property type="evidence" value="ECO:0007669"/>
    <property type="project" value="TreeGrafter"/>
</dbReference>
<comment type="caution">
    <text evidence="5">The sequence shown here is derived from an EMBL/GenBank/DDBJ whole genome shotgun (WGS) entry which is preliminary data.</text>
</comment>
<keyword evidence="2" id="KW-0238">DNA-binding</keyword>
<dbReference type="SUPFAM" id="SSF46689">
    <property type="entry name" value="Homeodomain-like"/>
    <property type="match status" value="1"/>
</dbReference>
<gene>
    <name evidence="5" type="ORF">MA20_17870</name>
</gene>
<protein>
    <recommendedName>
        <fullName evidence="4">HTH araC/xylS-type domain-containing protein</fullName>
    </recommendedName>
</protein>
<dbReference type="SMART" id="SM00342">
    <property type="entry name" value="HTH_ARAC"/>
    <property type="match status" value="1"/>
</dbReference>
<organism evidence="5 6">
    <name type="scientific">Bradyrhizobium japonicum</name>
    <dbReference type="NCBI Taxonomy" id="375"/>
    <lineage>
        <taxon>Bacteria</taxon>
        <taxon>Pseudomonadati</taxon>
        <taxon>Pseudomonadota</taxon>
        <taxon>Alphaproteobacteria</taxon>
        <taxon>Hyphomicrobiales</taxon>
        <taxon>Nitrobacteraceae</taxon>
        <taxon>Bradyrhizobium</taxon>
    </lineage>
</organism>
<dbReference type="PRINTS" id="PR00032">
    <property type="entry name" value="HTHARAC"/>
</dbReference>
<dbReference type="AlphaFoldDB" id="A0A0A3YZX8"/>
<evidence type="ECO:0000313" key="6">
    <source>
        <dbReference type="Proteomes" id="UP000030377"/>
    </source>
</evidence>
<name>A0A0A3YZX8_BRAJP</name>
<reference evidence="5 6" key="1">
    <citation type="submission" date="2014-09" db="EMBL/GenBank/DDBJ databases">
        <title>Draft genome of Bradyrhizobium japonicum Is-34.</title>
        <authorList>
            <person name="Tsurumaru H."/>
            <person name="Yamakawa T."/>
            <person name="Hashimoto S."/>
            <person name="Okizaki K."/>
            <person name="Kanesaki Y."/>
            <person name="Yoshikawa H."/>
            <person name="Yajima S."/>
        </authorList>
    </citation>
    <scope>NUCLEOTIDE SEQUENCE [LARGE SCALE GENOMIC DNA]</scope>
    <source>
        <strain evidence="5 6">Is-34</strain>
    </source>
</reference>
<evidence type="ECO:0000256" key="2">
    <source>
        <dbReference type="ARBA" id="ARBA00023125"/>
    </source>
</evidence>
<dbReference type="Gene3D" id="1.10.10.60">
    <property type="entry name" value="Homeodomain-like"/>
    <property type="match status" value="1"/>
</dbReference>
<dbReference type="Proteomes" id="UP000030377">
    <property type="component" value="Unassembled WGS sequence"/>
</dbReference>
<dbReference type="GO" id="GO:0003700">
    <property type="term" value="F:DNA-binding transcription factor activity"/>
    <property type="evidence" value="ECO:0007669"/>
    <property type="project" value="InterPro"/>
</dbReference>
<dbReference type="InterPro" id="IPR018060">
    <property type="entry name" value="HTH_AraC"/>
</dbReference>
<dbReference type="EMBL" id="JRPN01000014">
    <property type="protein sequence ID" value="KGT79198.1"/>
    <property type="molecule type" value="Genomic_DNA"/>
</dbReference>
<feature type="domain" description="HTH araC/xylS-type" evidence="4">
    <location>
        <begin position="1"/>
        <end position="89"/>
    </location>
</feature>
<proteinExistence type="predicted"/>
<dbReference type="InterPro" id="IPR020449">
    <property type="entry name" value="Tscrpt_reg_AraC-type_HTH"/>
</dbReference>
<dbReference type="PROSITE" id="PS01124">
    <property type="entry name" value="HTH_ARAC_FAMILY_2"/>
    <property type="match status" value="1"/>
</dbReference>
<evidence type="ECO:0000256" key="1">
    <source>
        <dbReference type="ARBA" id="ARBA00023015"/>
    </source>
</evidence>
<dbReference type="InterPro" id="IPR009057">
    <property type="entry name" value="Homeodomain-like_sf"/>
</dbReference>
<dbReference type="PANTHER" id="PTHR47894">
    <property type="entry name" value="HTH-TYPE TRANSCRIPTIONAL REGULATOR GADX"/>
    <property type="match status" value="1"/>
</dbReference>
<accession>A0A0A3YZX8</accession>
<dbReference type="Pfam" id="PF12833">
    <property type="entry name" value="HTH_18"/>
    <property type="match status" value="1"/>
</dbReference>
<keyword evidence="3" id="KW-0804">Transcription</keyword>
<keyword evidence="1" id="KW-0805">Transcription regulation</keyword>
<evidence type="ECO:0000256" key="3">
    <source>
        <dbReference type="ARBA" id="ARBA00023163"/>
    </source>
</evidence>
<sequence length="89" mass="10045">MIFPDISLEAVASEMSMQPRTLNRRLQAEGRSFRELVNEARFEVARQLLAGTRMDVTNIALALGYADPSGFTHAFQRWSGMAPSEWRAD</sequence>
<evidence type="ECO:0000313" key="5">
    <source>
        <dbReference type="EMBL" id="KGT79198.1"/>
    </source>
</evidence>
<evidence type="ECO:0000259" key="4">
    <source>
        <dbReference type="PROSITE" id="PS01124"/>
    </source>
</evidence>